<protein>
    <submittedName>
        <fullName evidence="1">Uncharacterized protein</fullName>
    </submittedName>
</protein>
<organism evidence="1 2">
    <name type="scientific">Jimgerdemannia flammicorona</name>
    <dbReference type="NCBI Taxonomy" id="994334"/>
    <lineage>
        <taxon>Eukaryota</taxon>
        <taxon>Fungi</taxon>
        <taxon>Fungi incertae sedis</taxon>
        <taxon>Mucoromycota</taxon>
        <taxon>Mucoromycotina</taxon>
        <taxon>Endogonomycetes</taxon>
        <taxon>Endogonales</taxon>
        <taxon>Endogonaceae</taxon>
        <taxon>Jimgerdemannia</taxon>
    </lineage>
</organism>
<gene>
    <name evidence="1" type="ORF">BC936DRAFT_147634</name>
</gene>
<name>A0A433D4W8_9FUNG</name>
<dbReference type="EMBL" id="RBNI01006665">
    <property type="protein sequence ID" value="RUP45875.1"/>
    <property type="molecule type" value="Genomic_DNA"/>
</dbReference>
<keyword evidence="2" id="KW-1185">Reference proteome</keyword>
<reference evidence="1 2" key="1">
    <citation type="journal article" date="2018" name="New Phytol.">
        <title>Phylogenomics of Endogonaceae and evolution of mycorrhizas within Mucoromycota.</title>
        <authorList>
            <person name="Chang Y."/>
            <person name="Desiro A."/>
            <person name="Na H."/>
            <person name="Sandor L."/>
            <person name="Lipzen A."/>
            <person name="Clum A."/>
            <person name="Barry K."/>
            <person name="Grigoriev I.V."/>
            <person name="Martin F.M."/>
            <person name="Stajich J.E."/>
            <person name="Smith M.E."/>
            <person name="Bonito G."/>
            <person name="Spatafora J.W."/>
        </authorList>
    </citation>
    <scope>NUCLEOTIDE SEQUENCE [LARGE SCALE GENOMIC DNA]</scope>
    <source>
        <strain evidence="1 2">GMNB39</strain>
    </source>
</reference>
<evidence type="ECO:0000313" key="1">
    <source>
        <dbReference type="EMBL" id="RUP45875.1"/>
    </source>
</evidence>
<dbReference type="Proteomes" id="UP000268093">
    <property type="component" value="Unassembled WGS sequence"/>
</dbReference>
<accession>A0A433D4W8</accession>
<evidence type="ECO:0000313" key="2">
    <source>
        <dbReference type="Proteomes" id="UP000268093"/>
    </source>
</evidence>
<comment type="caution">
    <text evidence="1">The sequence shown here is derived from an EMBL/GenBank/DDBJ whole genome shotgun (WGS) entry which is preliminary data.</text>
</comment>
<sequence>MLPLVPALVHEKVDHILDLAAPRRALGSPQSRRGHGLSRLSVPVLGRLVPPLLVPLPEALDVRRRGAPVLHKRVRRYGRGHLGVRTGISQARIAPLQEPLRHRRLLHLNGNLFFHHIGGDLGFDVREFLREHGGLGDLLLDDSSGGGSSGLFLDDFSLRVHGHGLLLHGHGLLLHGHGLLLHGHGLLLHGHGLLLHGHGLLLHGHGLLLYGRGFLLHGHGLLLHNDGLLLHNDGLLLHNDGLLLHNNGLLNSDRGRGRGRGRGCGGLGFGFLLARGCGGPGADLLGRGGQGRGRRPLFRVYDRDHVGRCSADGGDESRTLGGVGNSGRGGLALYIYV</sequence>
<proteinExistence type="predicted"/>
<dbReference type="AlphaFoldDB" id="A0A433D4W8"/>